<dbReference type="PANTHER" id="PTHR15682:SF2">
    <property type="entry name" value="UNHEALTHY RIBOSOME BIOGENESIS PROTEIN 2 HOMOLOG"/>
    <property type="match status" value="1"/>
</dbReference>
<evidence type="ECO:0000259" key="2">
    <source>
        <dbReference type="Pfam" id="PF10441"/>
    </source>
</evidence>
<proteinExistence type="predicted"/>
<dbReference type="GO" id="GO:0005730">
    <property type="term" value="C:nucleolus"/>
    <property type="evidence" value="ECO:0007669"/>
    <property type="project" value="TreeGrafter"/>
</dbReference>
<gene>
    <name evidence="3" type="ORF">GSTUAT00002188001</name>
</gene>
<evidence type="ECO:0000256" key="1">
    <source>
        <dbReference type="SAM" id="MobiDB-lite"/>
    </source>
</evidence>
<accession>A0A292Q4J6</accession>
<feature type="domain" description="Nucleolar 27S pre-rRNA processing Urb2/Npa2 C-terminal" evidence="2">
    <location>
        <begin position="1136"/>
        <end position="1367"/>
    </location>
</feature>
<reference evidence="3" key="1">
    <citation type="submission" date="2015-10" db="EMBL/GenBank/DDBJ databases">
        <authorList>
            <person name="Regsiter A."/>
            <person name="william w."/>
        </authorList>
    </citation>
    <scope>NUCLEOTIDE SEQUENCE</scope>
    <source>
        <strain evidence="3">Montdore</strain>
    </source>
</reference>
<protein>
    <recommendedName>
        <fullName evidence="2">Nucleolar 27S pre-rRNA processing Urb2/Npa2 C-terminal domain-containing protein</fullName>
    </recommendedName>
</protein>
<name>A0A292Q4J6_9PEZI</name>
<dbReference type="PANTHER" id="PTHR15682">
    <property type="entry name" value="UNHEALTHY RIBOSOME BIOGENESIS PROTEIN 2 HOMOLOG"/>
    <property type="match status" value="1"/>
</dbReference>
<evidence type="ECO:0000313" key="3">
    <source>
        <dbReference type="EMBL" id="CUS13663.1"/>
    </source>
</evidence>
<dbReference type="GO" id="GO:0042254">
    <property type="term" value="P:ribosome biogenesis"/>
    <property type="evidence" value="ECO:0007669"/>
    <property type="project" value="TreeGrafter"/>
</dbReference>
<dbReference type="InterPro" id="IPR052609">
    <property type="entry name" value="Ribosome_Biogenesis_Reg"/>
</dbReference>
<keyword evidence="4" id="KW-1185">Reference proteome</keyword>
<dbReference type="EMBL" id="LN890968">
    <property type="protein sequence ID" value="CUS13663.1"/>
    <property type="molecule type" value="Genomic_DNA"/>
</dbReference>
<evidence type="ECO:0000313" key="4">
    <source>
        <dbReference type="Proteomes" id="UP001412239"/>
    </source>
</evidence>
<sequence>MPPPLPQPPMLNSTVDITKYLRSRDAPLPSLLSFAEKVLQDNKVFFPRKEEWLLEWLVQRLGEKGDGSATARCNPRFWGMLLNLLRTSSHTSVATILKKHSFLQVVGKTLFEGKALPAVAVGYGLGGDDAVDIDSGESYHTPQEEPMSVESSGTEEGFSVADDRVEASVLQLLPSVYHVLSYLQEQASGGARRDGGVVAALRGTPEFGAQILGSYFEACLVLLEAGSTVSEEWTRSILNVWKSCIRGNPNSKKLSSIFSTTCIVPVNNLLAFRPPQPTLQPYLEELLLEFVFTPEIIFPNTPGKPSKASSKELTALMEPLKPQTTGRIQLFRLAIGPQLRRSKPDIQTVEALMQAIIPFCYAKTSPEIFTDLLELLAENDINLSSETLSLIVDETSGLASGGARDVRWRLIDLALKLDFDIFLGGSSQGRGDNLIHAIGHAGVGDDGKQVLKTLGVLIESYAKARNLGGFIEIWVRELRSRSALWENDAVAKMIGERLEKSLSGLQIEKIFKEACEAGSDFNWVLIDALLRGVRAEATESKIKKYLPKVVSAAETSASGWRRWRALLRVIQIDKAAVDQEFIQRVKPSAGKDVDPRETLFFKEFQIALVSGNGVSPPEDALDVALSSTGGVWWTGSVKDINNQNLCLALNTGLVNNWLGSIEHIGSLPAKEKFIDHFLDMALHTEDSEESLITARSLWLNMLASEEFFELPTLKDIAMAGLIRRLRPFSDMHCTSQSLNKTTKYRQGTNNEAIQQYTFVIDSIAHYPPEAIKRVTREKILDTLVLLTPNPTSTSGNPSSELDSKVLQLMDKLWTLGNASSFLATDAVGLVEWASRLSGGIARKILRHTFSTKEQERSRRFLANVAKAADEVPLSAVENSQRAVVIIEEFWNAGEGSVVRGLKDKLMISLEELLADPEGGRDALPDVAFMQLTCTFKAMEIARHVTRSAMQHGLSDLLRDKSLVEGNEILGVVREASILFCASSETSEQAIETTALVISMLGSDSTETVGFNSRGNNHPHKDGCRRELITAFKEMTERLEHDAFESCLAAIVDGYLLEITENATSGPKYREVLKAIVASIKSKQYSSNPHINEAEACGIEPNDEPTRKRMATCASKTFSKLSRNLHKMPTAEDFLTVATCMEAILHDKHWVIHQSNIDESLTAVALSTSPSSGPHFNTSSPDEIYLALCNLARTVLTLHRRRIRGGRYHLVITTLQSLLHCIIKRKPASLRKKSDKAIHPPWLLLTHSPIPTQLPPGVTPVGVNEGFNRLLDTFCEPSVGSVRPRHAGAATGIDSEREKEKREVAGCVGGLLGEVLKGGLMGGFEGDVSIGVGKIFQVLGGEGVKVFARGLDGEGRAMLRGMWEEFKKGEGGEMW</sequence>
<dbReference type="Proteomes" id="UP001412239">
    <property type="component" value="Unassembled WGS sequence"/>
</dbReference>
<organism evidence="3 4">
    <name type="scientific">Tuber aestivum</name>
    <name type="common">summer truffle</name>
    <dbReference type="NCBI Taxonomy" id="59557"/>
    <lineage>
        <taxon>Eukaryota</taxon>
        <taxon>Fungi</taxon>
        <taxon>Dikarya</taxon>
        <taxon>Ascomycota</taxon>
        <taxon>Pezizomycotina</taxon>
        <taxon>Pezizomycetes</taxon>
        <taxon>Pezizales</taxon>
        <taxon>Tuberaceae</taxon>
        <taxon>Tuber</taxon>
    </lineage>
</organism>
<feature type="region of interest" description="Disordered" evidence="1">
    <location>
        <begin position="134"/>
        <end position="154"/>
    </location>
</feature>
<dbReference type="InterPro" id="IPR018849">
    <property type="entry name" value="Urb2/Npa2_C"/>
</dbReference>
<dbReference type="Pfam" id="PF10441">
    <property type="entry name" value="Urb2"/>
    <property type="match status" value="1"/>
</dbReference>